<dbReference type="Pfam" id="PF13560">
    <property type="entry name" value="HTH_31"/>
    <property type="match status" value="1"/>
</dbReference>
<dbReference type="SMART" id="SM00530">
    <property type="entry name" value="HTH_XRE"/>
    <property type="match status" value="1"/>
</dbReference>
<dbReference type="Gene3D" id="1.10.260.40">
    <property type="entry name" value="lambda repressor-like DNA-binding domains"/>
    <property type="match status" value="1"/>
</dbReference>
<feature type="domain" description="HTH cro/C1-type" evidence="1">
    <location>
        <begin position="14"/>
        <end position="86"/>
    </location>
</feature>
<dbReference type="Gene3D" id="3.30.450.180">
    <property type="match status" value="1"/>
</dbReference>
<dbReference type="RefSeq" id="WP_133362111.1">
    <property type="nucleotide sequence ID" value="NZ_CP037940.1"/>
</dbReference>
<dbReference type="EMBL" id="CP037940">
    <property type="protein sequence ID" value="QBO35031.1"/>
    <property type="molecule type" value="Genomic_DNA"/>
</dbReference>
<dbReference type="OrthoDB" id="5346389at2"/>
<dbReference type="InterPro" id="IPR001387">
    <property type="entry name" value="Cro/C1-type_HTH"/>
</dbReference>
<reference evidence="3" key="1">
    <citation type="submission" date="2019-03" db="EMBL/GenBank/DDBJ databases">
        <title>Weissella sp. 26KH-42 Genome sequencing.</title>
        <authorList>
            <person name="Heo J."/>
            <person name="Kim S.-J."/>
            <person name="Kim J.-S."/>
            <person name="Hong S.-B."/>
            <person name="Kwon S.-W."/>
        </authorList>
    </citation>
    <scope>NUCLEOTIDE SEQUENCE [LARGE SCALE GENOMIC DNA]</scope>
    <source>
        <strain evidence="3">26KH-42</strain>
    </source>
</reference>
<gene>
    <name evidence="2" type="ORF">EQG49_00485</name>
</gene>
<evidence type="ECO:0000313" key="3">
    <source>
        <dbReference type="Proteomes" id="UP000292886"/>
    </source>
</evidence>
<dbReference type="AlphaFoldDB" id="A0A4P6YQZ9"/>
<dbReference type="InterPro" id="IPR041413">
    <property type="entry name" value="MLTR_LBD"/>
</dbReference>
<keyword evidence="3" id="KW-1185">Reference proteome</keyword>
<accession>A0A4P6YQZ9</accession>
<sequence>MVNSVERKKELGDFLKVQRAKITPEQVGLPKGKNRRTPGLRREEVATLAGVGVTWYTWLEQGRDIQVSTQVLEAIAGVLQLNEVEVQHLFTLGQQAQPTVINDVPVAISPMLQHVIDNLEYSPATILDQRWNIVGWNNAAEQLWYDFSMLNIADRNVLRLMFLYPENQDSLAEWEKSAKQMVAHFRMIYGENVNDPWYEKFVQQLRTESPKFNELWQQHDIIATEEKMKLINHQTLGRLEFEETSFFVGNDSHLELKLFTAAPGSESLARIMEYLK</sequence>
<proteinExistence type="predicted"/>
<dbReference type="SUPFAM" id="SSF47413">
    <property type="entry name" value="lambda repressor-like DNA-binding domains"/>
    <property type="match status" value="1"/>
</dbReference>
<dbReference type="KEGG" id="wei:EQG49_00485"/>
<dbReference type="PANTHER" id="PTHR35010:SF2">
    <property type="entry name" value="BLL4672 PROTEIN"/>
    <property type="match status" value="1"/>
</dbReference>
<dbReference type="CDD" id="cd00093">
    <property type="entry name" value="HTH_XRE"/>
    <property type="match status" value="1"/>
</dbReference>
<dbReference type="Pfam" id="PF17765">
    <property type="entry name" value="MLTR_LBD"/>
    <property type="match status" value="1"/>
</dbReference>
<dbReference type="InterPro" id="IPR010982">
    <property type="entry name" value="Lambda_DNA-bd_dom_sf"/>
</dbReference>
<dbReference type="Proteomes" id="UP000292886">
    <property type="component" value="Chromosome"/>
</dbReference>
<dbReference type="PANTHER" id="PTHR35010">
    <property type="entry name" value="BLL4672 PROTEIN-RELATED"/>
    <property type="match status" value="1"/>
</dbReference>
<name>A0A4P6YQZ9_9LACO</name>
<dbReference type="GO" id="GO:0003677">
    <property type="term" value="F:DNA binding"/>
    <property type="evidence" value="ECO:0007669"/>
    <property type="project" value="InterPro"/>
</dbReference>
<organism evidence="2 3">
    <name type="scientific">Periweissella cryptocerci</name>
    <dbReference type="NCBI Taxonomy" id="2506420"/>
    <lineage>
        <taxon>Bacteria</taxon>
        <taxon>Bacillati</taxon>
        <taxon>Bacillota</taxon>
        <taxon>Bacilli</taxon>
        <taxon>Lactobacillales</taxon>
        <taxon>Lactobacillaceae</taxon>
        <taxon>Periweissella</taxon>
    </lineage>
</organism>
<evidence type="ECO:0000259" key="1">
    <source>
        <dbReference type="SMART" id="SM00530"/>
    </source>
</evidence>
<protein>
    <submittedName>
        <fullName evidence="2">XRE family transcriptional regulator</fullName>
    </submittedName>
</protein>
<evidence type="ECO:0000313" key="2">
    <source>
        <dbReference type="EMBL" id="QBO35031.1"/>
    </source>
</evidence>